<evidence type="ECO:0000313" key="5">
    <source>
        <dbReference type="Proteomes" id="UP000241762"/>
    </source>
</evidence>
<evidence type="ECO:0000256" key="1">
    <source>
        <dbReference type="ARBA" id="ARBA00010634"/>
    </source>
</evidence>
<dbReference type="GO" id="GO:0016020">
    <property type="term" value="C:membrane"/>
    <property type="evidence" value="ECO:0007669"/>
    <property type="project" value="InterPro"/>
</dbReference>
<keyword evidence="5" id="KW-1185">Reference proteome</keyword>
<dbReference type="EMBL" id="CP027845">
    <property type="protein sequence ID" value="AVP88151.1"/>
    <property type="molecule type" value="Genomic_DNA"/>
</dbReference>
<dbReference type="PRINTS" id="PR01805">
    <property type="entry name" value="VACJLIPOPROT"/>
</dbReference>
<evidence type="ECO:0000256" key="3">
    <source>
        <dbReference type="SAM" id="SignalP"/>
    </source>
</evidence>
<dbReference type="AlphaFoldDB" id="A0A2P1PA53"/>
<feature type="signal peptide" evidence="3">
    <location>
        <begin position="1"/>
        <end position="23"/>
    </location>
</feature>
<comment type="similarity">
    <text evidence="1">Belongs to the MlaA family.</text>
</comment>
<accession>A0A2P1PA53</accession>
<protein>
    <submittedName>
        <fullName evidence="4">Lipoprotein</fullName>
    </submittedName>
</protein>
<dbReference type="RefSeq" id="WP_106874964.1">
    <property type="nucleotide sequence ID" value="NZ_CP027845.1"/>
</dbReference>
<name>A0A2P1PA53_9RICK</name>
<sequence length="243" mass="28263">MKLISLFRALLVSLVLISANCYADDYYNRDCDDLYDPFEKVNRKVFRFNYGLDKKILKPVAKGYDKAVPKGAKKRIRNFFANLYSPVTFINYLLQLKVVEATKTFWRFALNSTIGLGGLHDVATNLDITTQKQTFGNTLAYYGVRPGAYVMLPLLGPTNMRDMFDVIILDRFLNPITYNMKDKVYYPMYAFSFIPIRASLLSTSNYVEMTSSDLYVSVRSMYHQKRENQLDYPLRRKCVRIDE</sequence>
<feature type="chain" id="PRO_5015169608" evidence="3">
    <location>
        <begin position="24"/>
        <end position="243"/>
    </location>
</feature>
<dbReference type="OrthoDB" id="9785326at2"/>
<dbReference type="GO" id="GO:0120010">
    <property type="term" value="P:intermembrane phospholipid transfer"/>
    <property type="evidence" value="ECO:0007669"/>
    <property type="project" value="TreeGrafter"/>
</dbReference>
<gene>
    <name evidence="4" type="ORF">phytr_12260</name>
</gene>
<dbReference type="InterPro" id="IPR007428">
    <property type="entry name" value="MlaA"/>
</dbReference>
<evidence type="ECO:0000256" key="2">
    <source>
        <dbReference type="ARBA" id="ARBA00022729"/>
    </source>
</evidence>
<organism evidence="4 5">
    <name type="scientific">Candidatus Phycorickettsia trachydisci</name>
    <dbReference type="NCBI Taxonomy" id="2115978"/>
    <lineage>
        <taxon>Bacteria</taxon>
        <taxon>Pseudomonadati</taxon>
        <taxon>Pseudomonadota</taxon>
        <taxon>Alphaproteobacteria</taxon>
        <taxon>Rickettsiales</taxon>
        <taxon>Rickettsiaceae</taxon>
        <taxon>Candidatus Phycorickettsia</taxon>
    </lineage>
</organism>
<dbReference type="PANTHER" id="PTHR30035:SF3">
    <property type="entry name" value="INTERMEMBRANE PHOSPHOLIPID TRANSPORT SYSTEM LIPOPROTEIN MLAA"/>
    <property type="match status" value="1"/>
</dbReference>
<reference evidence="4 5" key="1">
    <citation type="submission" date="2018-03" db="EMBL/GenBank/DDBJ databases">
        <title>A gene transfer event suggests a long-term partnership between eustigmatophyte algae and a novel lineage of endosymbiotic bacteria.</title>
        <authorList>
            <person name="Yurchenko T."/>
            <person name="Sevcikova T."/>
            <person name="Pribyl P."/>
            <person name="El Karkouri K."/>
            <person name="Klimes V."/>
            <person name="Amaral R."/>
            <person name="Zbrankova V."/>
            <person name="Kim E."/>
            <person name="Raoult D."/>
            <person name="Santos L.M.A."/>
            <person name="Elias M."/>
        </authorList>
    </citation>
    <scope>NUCLEOTIDE SEQUENCE [LARGE SCALE GENOMIC DNA]</scope>
    <source>
        <strain evidence="4">CCALA 838</strain>
    </source>
</reference>
<keyword evidence="2 3" id="KW-0732">Signal</keyword>
<dbReference type="Proteomes" id="UP000241762">
    <property type="component" value="Chromosome"/>
</dbReference>
<dbReference type="Pfam" id="PF04333">
    <property type="entry name" value="MlaA"/>
    <property type="match status" value="1"/>
</dbReference>
<dbReference type="PANTHER" id="PTHR30035">
    <property type="entry name" value="LIPOPROTEIN VACJ-RELATED"/>
    <property type="match status" value="1"/>
</dbReference>
<dbReference type="KEGG" id="ptc:phytr_12260"/>
<evidence type="ECO:0000313" key="4">
    <source>
        <dbReference type="EMBL" id="AVP88151.1"/>
    </source>
</evidence>
<proteinExistence type="inferred from homology"/>
<keyword evidence="4" id="KW-0449">Lipoprotein</keyword>